<keyword evidence="3" id="KW-0813">Transport</keyword>
<evidence type="ECO:0000259" key="13">
    <source>
        <dbReference type="SMART" id="SM00965"/>
    </source>
</evidence>
<dbReference type="RefSeq" id="WP_404676476.1">
    <property type="nucleotide sequence ID" value="NZ_JBJDOT010000048.1"/>
</dbReference>
<evidence type="ECO:0000256" key="10">
    <source>
        <dbReference type="ARBA" id="ARBA00023237"/>
    </source>
</evidence>
<evidence type="ECO:0000313" key="14">
    <source>
        <dbReference type="EMBL" id="MFK3866477.1"/>
    </source>
</evidence>
<dbReference type="SMART" id="SM00965">
    <property type="entry name" value="STN"/>
    <property type="match status" value="1"/>
</dbReference>
<evidence type="ECO:0000256" key="8">
    <source>
        <dbReference type="ARBA" id="ARBA00023077"/>
    </source>
</evidence>
<dbReference type="PANTHER" id="PTHR30069:SF41">
    <property type="entry name" value="HEME_HEMOPEXIN UTILIZATION PROTEIN C"/>
    <property type="match status" value="1"/>
</dbReference>
<accession>A0ABW8L379</accession>
<dbReference type="Gene3D" id="2.40.170.20">
    <property type="entry name" value="TonB-dependent receptor, beta-barrel domain"/>
    <property type="match status" value="1"/>
</dbReference>
<proteinExistence type="inferred from homology"/>
<dbReference type="InterPro" id="IPR039426">
    <property type="entry name" value="TonB-dep_rcpt-like"/>
</dbReference>
<comment type="subcellular location">
    <subcellularLocation>
        <location evidence="1">Cell outer membrane</location>
        <topology evidence="1">Multi-pass membrane protein</topology>
    </subcellularLocation>
</comment>
<keyword evidence="4" id="KW-1134">Transmembrane beta strand</keyword>
<keyword evidence="7" id="KW-0408">Iron</keyword>
<dbReference type="InterPro" id="IPR000531">
    <property type="entry name" value="Beta-barrel_TonB"/>
</dbReference>
<keyword evidence="5" id="KW-0410">Iron transport</keyword>
<evidence type="ECO:0000256" key="11">
    <source>
        <dbReference type="RuleBase" id="RU003357"/>
    </source>
</evidence>
<keyword evidence="12" id="KW-0732">Signal</keyword>
<keyword evidence="5" id="KW-0406">Ion transport</keyword>
<keyword evidence="14" id="KW-0675">Receptor</keyword>
<keyword evidence="8 11" id="KW-0798">TonB box</keyword>
<comment type="similarity">
    <text evidence="2 11">Belongs to the TonB-dependent receptor family.</text>
</comment>
<name>A0ABW8L379_9GAMM</name>
<evidence type="ECO:0000256" key="5">
    <source>
        <dbReference type="ARBA" id="ARBA00022496"/>
    </source>
</evidence>
<dbReference type="Proteomes" id="UP001620262">
    <property type="component" value="Unassembled WGS sequence"/>
</dbReference>
<evidence type="ECO:0000256" key="1">
    <source>
        <dbReference type="ARBA" id="ARBA00004571"/>
    </source>
</evidence>
<evidence type="ECO:0000256" key="7">
    <source>
        <dbReference type="ARBA" id="ARBA00023004"/>
    </source>
</evidence>
<dbReference type="Pfam" id="PF00593">
    <property type="entry name" value="TonB_dep_Rec_b-barrel"/>
    <property type="match status" value="1"/>
</dbReference>
<dbReference type="Gene3D" id="2.170.130.10">
    <property type="entry name" value="TonB-dependent receptor, plug domain"/>
    <property type="match status" value="1"/>
</dbReference>
<feature type="chain" id="PRO_5046914055" evidence="12">
    <location>
        <begin position="32"/>
        <end position="999"/>
    </location>
</feature>
<evidence type="ECO:0000256" key="2">
    <source>
        <dbReference type="ARBA" id="ARBA00009810"/>
    </source>
</evidence>
<dbReference type="EMBL" id="JBJDOT010000048">
    <property type="protein sequence ID" value="MFK3866477.1"/>
    <property type="molecule type" value="Genomic_DNA"/>
</dbReference>
<dbReference type="PANTHER" id="PTHR30069">
    <property type="entry name" value="TONB-DEPENDENT OUTER MEMBRANE RECEPTOR"/>
    <property type="match status" value="1"/>
</dbReference>
<keyword evidence="9 11" id="KW-0472">Membrane</keyword>
<feature type="signal peptide" evidence="12">
    <location>
        <begin position="1"/>
        <end position="31"/>
    </location>
</feature>
<keyword evidence="15" id="KW-1185">Reference proteome</keyword>
<evidence type="ECO:0000256" key="6">
    <source>
        <dbReference type="ARBA" id="ARBA00022692"/>
    </source>
</evidence>
<keyword evidence="6" id="KW-0812">Transmembrane</keyword>
<dbReference type="Pfam" id="PF07660">
    <property type="entry name" value="STN"/>
    <property type="match status" value="1"/>
</dbReference>
<organism evidence="14 15">
    <name type="scientific">Pseudoalteromonas rhizosphaerae</name>
    <dbReference type="NCBI Taxonomy" id="2518973"/>
    <lineage>
        <taxon>Bacteria</taxon>
        <taxon>Pseudomonadati</taxon>
        <taxon>Pseudomonadota</taxon>
        <taxon>Gammaproteobacteria</taxon>
        <taxon>Alteromonadales</taxon>
        <taxon>Pseudoalteromonadaceae</taxon>
        <taxon>Pseudoalteromonas</taxon>
    </lineage>
</organism>
<dbReference type="Pfam" id="PF07715">
    <property type="entry name" value="Plug"/>
    <property type="match status" value="1"/>
</dbReference>
<evidence type="ECO:0000256" key="3">
    <source>
        <dbReference type="ARBA" id="ARBA00022448"/>
    </source>
</evidence>
<evidence type="ECO:0000256" key="9">
    <source>
        <dbReference type="ARBA" id="ARBA00023136"/>
    </source>
</evidence>
<evidence type="ECO:0000256" key="4">
    <source>
        <dbReference type="ARBA" id="ARBA00022452"/>
    </source>
</evidence>
<dbReference type="SUPFAM" id="SSF56935">
    <property type="entry name" value="Porins"/>
    <property type="match status" value="1"/>
</dbReference>
<protein>
    <submittedName>
        <fullName evidence="14">TonB-dependent receptor</fullName>
    </submittedName>
</protein>
<sequence length="999" mass="111731">MKFLPKPKLLTLLLSAHLGMASLAAPGVSYAATPQIHTFNIPAGKLDDNLNQLAITAGIEFHLDASLSQKTQSPSLQGRYSPEQAMNILLSNSGLYSVAQTDGSYRILAKASENRMILDTINVATGDNYGVTRDEAGKHAIYDDDISTVYTSIDEIERYKGKDAADLFKGMLNIYSGDARNGGGVDPSIRGVQGPGRVPLSIDGTEQAITVWRGYRGVSNRNYVDSNLIGSIKAIKGPSLTPNAHTSVGGGVQVSTINASDVLLEEETSGGSLVMESSNNAVDPKLPTLLTGQDYRDVEGFPQMTPNFAYGDPSLWKEMSGDKENNPLSGEDYAYRLALATRQDNYELLAAYAYRNKGNYFSGTKKSEFYNQPNDQEFNITKMNPRSLAHRQRPGYEVPNTSSELESFLLKGEFNISENQQLNLGARITNAQYGEIMASRAGDIGENGEMAQWPLSKVEAQAYNIKYQWNPKSKFINVTSNLWSTHTISNTNSAGGFPNYANAIWELADPDASPIIRNTAVANNRENRFGFDVSNQMMLSDELELTMSARYQYHKIRSEDEYRGTVDGWKHWPREGRREELEGQFNFKWMPSESLILSAGASYKSYWAIDDFLSSRIAAEDERFTKEHSAAEGVYLEYKTAYTEAEHQEIREQEREQYSDLFLGDAAGLEDFLSYLEDVREMKNKVNLEPWLHNGEGKYRRANNICVNGELNNVANYIEGSCRQAGGPVNEYEKPIEGGKKKGSHWAPGFAATYLLNEHSRVYIRYTEGIRFPSMFESTLGFSANNNPYTDIKPEHTYNYETAFVHNFEQGDIKLTYFHHKTKDVIERSGNLLRFYNIDKQTLQGFEFQGRYDNGSFFADLSLSHMTKNEVCDESLAITQDPVEGSVPNCVHAGFAGGYLSDQAIPNDSVNLSLGGRYFENSLETGLRSVYLSASKTEEDLERDKALTFDAYAKYIWSERLNVELVATNLTDLYYIDPLVRSSVPAPGRTVKLKLQMNF</sequence>
<comment type="caution">
    <text evidence="14">The sequence shown here is derived from an EMBL/GenBank/DDBJ whole genome shotgun (WGS) entry which is preliminary data.</text>
</comment>
<evidence type="ECO:0000313" key="15">
    <source>
        <dbReference type="Proteomes" id="UP001620262"/>
    </source>
</evidence>
<keyword evidence="10" id="KW-0998">Cell outer membrane</keyword>
<reference evidence="14 15" key="1">
    <citation type="submission" date="2024-11" db="EMBL/GenBank/DDBJ databases">
        <title>The Natural Products Discovery Center: Release of the First 8490 Sequenced Strains for Exploring Actinobacteria Biosynthetic Diversity.</title>
        <authorList>
            <person name="Kalkreuter E."/>
            <person name="Kautsar S.A."/>
            <person name="Yang D."/>
            <person name="Bader C.D."/>
            <person name="Teijaro C.N."/>
            <person name="Fluegel L."/>
            <person name="Davis C.M."/>
            <person name="Simpson J.R."/>
            <person name="Lauterbach L."/>
            <person name="Steele A.D."/>
            <person name="Gui C."/>
            <person name="Meng S."/>
            <person name="Li G."/>
            <person name="Viehrig K."/>
            <person name="Ye F."/>
            <person name="Su P."/>
            <person name="Kiefer A.F."/>
            <person name="Nichols A."/>
            <person name="Cepeda A.J."/>
            <person name="Yan W."/>
            <person name="Fan B."/>
            <person name="Jiang Y."/>
            <person name="Adhikari A."/>
            <person name="Zheng C.-J."/>
            <person name="Schuster L."/>
            <person name="Cowan T.M."/>
            <person name="Smanski M.J."/>
            <person name="Chevrette M.G."/>
            <person name="De Carvalho L.P.S."/>
            <person name="Shen B."/>
        </authorList>
    </citation>
    <scope>NUCLEOTIDE SEQUENCE [LARGE SCALE GENOMIC DNA]</scope>
    <source>
        <strain evidence="14 15">NPDC078403</strain>
    </source>
</reference>
<dbReference type="InterPro" id="IPR011662">
    <property type="entry name" value="Secretin/TonB_short_N"/>
</dbReference>
<feature type="domain" description="Secretin/TonB short N-terminal" evidence="13">
    <location>
        <begin position="59"/>
        <end position="110"/>
    </location>
</feature>
<dbReference type="InterPro" id="IPR037066">
    <property type="entry name" value="Plug_dom_sf"/>
</dbReference>
<evidence type="ECO:0000256" key="12">
    <source>
        <dbReference type="SAM" id="SignalP"/>
    </source>
</evidence>
<dbReference type="Gene3D" id="3.55.50.30">
    <property type="match status" value="1"/>
</dbReference>
<dbReference type="InterPro" id="IPR012910">
    <property type="entry name" value="Plug_dom"/>
</dbReference>
<gene>
    <name evidence="14" type="ORF">ACI2JU_21775</name>
</gene>
<dbReference type="InterPro" id="IPR036942">
    <property type="entry name" value="Beta-barrel_TonB_sf"/>
</dbReference>